<sequence>MPLYGQCWNIDIMPMPCFAQSITTETVALGDASQHSAIHIRDGLTY</sequence>
<protein>
    <submittedName>
        <fullName evidence="1">Uncharacterized protein</fullName>
    </submittedName>
</protein>
<evidence type="ECO:0000313" key="2">
    <source>
        <dbReference type="Proteomes" id="UP000315440"/>
    </source>
</evidence>
<accession>A0A5C5ZHJ7</accession>
<evidence type="ECO:0000313" key="1">
    <source>
        <dbReference type="EMBL" id="TWT86686.1"/>
    </source>
</evidence>
<reference evidence="1 2" key="1">
    <citation type="submission" date="2019-02" db="EMBL/GenBank/DDBJ databases">
        <title>Deep-cultivation of Planctomycetes and their phenomic and genomic characterization uncovers novel biology.</title>
        <authorList>
            <person name="Wiegand S."/>
            <person name="Jogler M."/>
            <person name="Boedeker C."/>
            <person name="Pinto D."/>
            <person name="Vollmers J."/>
            <person name="Rivas-Marin E."/>
            <person name="Kohn T."/>
            <person name="Peeters S.H."/>
            <person name="Heuer A."/>
            <person name="Rast P."/>
            <person name="Oberbeckmann S."/>
            <person name="Bunk B."/>
            <person name="Jeske O."/>
            <person name="Meyerdierks A."/>
            <person name="Storesund J.E."/>
            <person name="Kallscheuer N."/>
            <person name="Luecker S."/>
            <person name="Lage O.M."/>
            <person name="Pohl T."/>
            <person name="Merkel B.J."/>
            <person name="Hornburger P."/>
            <person name="Mueller R.-W."/>
            <person name="Bruemmer F."/>
            <person name="Labrenz M."/>
            <person name="Spormann A.M."/>
            <person name="Op Den Camp H."/>
            <person name="Overmann J."/>
            <person name="Amann R."/>
            <person name="Jetten M.S.M."/>
            <person name="Mascher T."/>
            <person name="Medema M.H."/>
            <person name="Devos D.P."/>
            <person name="Kaster A.-K."/>
            <person name="Ovreas L."/>
            <person name="Rohde M."/>
            <person name="Galperin M.Y."/>
            <person name="Jogler C."/>
        </authorList>
    </citation>
    <scope>NUCLEOTIDE SEQUENCE [LARGE SCALE GENOMIC DNA]</scope>
    <source>
        <strain evidence="1 2">Mal64</strain>
    </source>
</reference>
<dbReference type="EMBL" id="SJPQ01000004">
    <property type="protein sequence ID" value="TWT86686.1"/>
    <property type="molecule type" value="Genomic_DNA"/>
</dbReference>
<gene>
    <name evidence="1" type="ORF">Mal64_35150</name>
</gene>
<dbReference type="Proteomes" id="UP000315440">
    <property type="component" value="Unassembled WGS sequence"/>
</dbReference>
<name>A0A5C5ZHJ7_9BACT</name>
<organism evidence="1 2">
    <name type="scientific">Pseudobythopirellula maris</name>
    <dbReference type="NCBI Taxonomy" id="2527991"/>
    <lineage>
        <taxon>Bacteria</taxon>
        <taxon>Pseudomonadati</taxon>
        <taxon>Planctomycetota</taxon>
        <taxon>Planctomycetia</taxon>
        <taxon>Pirellulales</taxon>
        <taxon>Lacipirellulaceae</taxon>
        <taxon>Pseudobythopirellula</taxon>
    </lineage>
</organism>
<dbReference type="AlphaFoldDB" id="A0A5C5ZHJ7"/>
<keyword evidence="2" id="KW-1185">Reference proteome</keyword>
<comment type="caution">
    <text evidence="1">The sequence shown here is derived from an EMBL/GenBank/DDBJ whole genome shotgun (WGS) entry which is preliminary data.</text>
</comment>
<proteinExistence type="predicted"/>